<evidence type="ECO:0000256" key="1">
    <source>
        <dbReference type="ARBA" id="ARBA00008279"/>
    </source>
</evidence>
<keyword evidence="6 9" id="KW-0342">GTP-binding</keyword>
<accession>A0A136Q373</accession>
<dbReference type="EMBL" id="LSZW01000063">
    <property type="protein sequence ID" value="KXK65133.1"/>
    <property type="molecule type" value="Genomic_DNA"/>
</dbReference>
<sequence>MRNEEKFMAKPLVAIVGRPNVGKSTFFNRITGTKLAIVEDTPGVTRDRIYADAEWLGKEFTLVDTGGVDMDTEDVLLRQMRMQAELAIEASQLILFFVDGKTGITSEDYEVAKMLRKSGKPVIVVVNKTDNKNDEQNIYDFYELGLGEVIGISSSQGLGLGDLLDLVISGLGEYETDGEEDDTLKIALVGKPNVGKSSLTNKILGYDRVIVSDIPGTTRDAIDSVFERGGQKYTIIDTAGMRKKGRIDDKSIERYSVIRALGAVRRADVAVVMIDATEGITEQDVKVAGYVDSEGKPCVIAVNKWDAVEKDTYTIEEYNKKISADLAFMPYAQRIYISAQTGLRIDRLFAMLHTAYENNIRRIPTGVLNDCLQDAVTAAEPPSTKGRRLKIYYMTQVSVKPPTFVLFVNETALMHFSYQRYLENYLRKTFDFTGTPIKIIVRQKSDEKGE</sequence>
<dbReference type="GO" id="GO:0043022">
    <property type="term" value="F:ribosome binding"/>
    <property type="evidence" value="ECO:0007669"/>
    <property type="project" value="TreeGrafter"/>
</dbReference>
<feature type="binding site" evidence="9">
    <location>
        <begin position="303"/>
        <end position="306"/>
    </location>
    <ligand>
        <name>GTP</name>
        <dbReference type="ChEBI" id="CHEBI:37565"/>
        <label>2</label>
    </ligand>
</feature>
<organism evidence="13 14">
    <name type="scientific">Christensenella minuta</name>
    <dbReference type="NCBI Taxonomy" id="626937"/>
    <lineage>
        <taxon>Bacteria</taxon>
        <taxon>Bacillati</taxon>
        <taxon>Bacillota</taxon>
        <taxon>Clostridia</taxon>
        <taxon>Christensenellales</taxon>
        <taxon>Christensenellaceae</taxon>
        <taxon>Christensenella</taxon>
    </lineage>
</organism>
<evidence type="ECO:0000256" key="8">
    <source>
        <dbReference type="ARBA" id="ARBA00053470"/>
    </source>
</evidence>
<dbReference type="NCBIfam" id="TIGR03594">
    <property type="entry name" value="GTPase_EngA"/>
    <property type="match status" value="1"/>
</dbReference>
<comment type="subunit">
    <text evidence="9">Associates with the 50S ribosomal subunit.</text>
</comment>
<dbReference type="Pfam" id="PF01926">
    <property type="entry name" value="MMR_HSR1"/>
    <property type="match status" value="2"/>
</dbReference>
<dbReference type="PRINTS" id="PR00326">
    <property type="entry name" value="GTP1OBG"/>
</dbReference>
<keyword evidence="4 11" id="KW-0677">Repeat</keyword>
<protein>
    <recommendedName>
        <fullName evidence="2 9">GTPase Der</fullName>
    </recommendedName>
    <alternativeName>
        <fullName evidence="7 9">GTP-binding protein EngA</fullName>
    </alternativeName>
</protein>
<evidence type="ECO:0000256" key="5">
    <source>
        <dbReference type="ARBA" id="ARBA00022741"/>
    </source>
</evidence>
<dbReference type="PROSITE" id="PS51712">
    <property type="entry name" value="G_ENGA"/>
    <property type="match status" value="2"/>
</dbReference>
<dbReference type="Gene3D" id="3.30.300.20">
    <property type="match status" value="1"/>
</dbReference>
<evidence type="ECO:0000256" key="11">
    <source>
        <dbReference type="RuleBase" id="RU004481"/>
    </source>
</evidence>
<feature type="domain" description="EngA-type G" evidence="12">
    <location>
        <begin position="11"/>
        <end position="175"/>
    </location>
</feature>
<dbReference type="InterPro" id="IPR015946">
    <property type="entry name" value="KH_dom-like_a/b"/>
</dbReference>
<feature type="binding site" evidence="9">
    <location>
        <begin position="17"/>
        <end position="24"/>
    </location>
    <ligand>
        <name>GTP</name>
        <dbReference type="ChEBI" id="CHEBI:37565"/>
        <label>1</label>
    </ligand>
</feature>
<feature type="domain" description="EngA-type G" evidence="12">
    <location>
        <begin position="184"/>
        <end position="360"/>
    </location>
</feature>
<evidence type="ECO:0000313" key="14">
    <source>
        <dbReference type="Proteomes" id="UP000070366"/>
    </source>
</evidence>
<evidence type="ECO:0000313" key="13">
    <source>
        <dbReference type="EMBL" id="KXK65133.1"/>
    </source>
</evidence>
<dbReference type="FunFam" id="3.40.50.300:FF:000057">
    <property type="entry name" value="GTPase Der"/>
    <property type="match status" value="1"/>
</dbReference>
<evidence type="ECO:0000256" key="4">
    <source>
        <dbReference type="ARBA" id="ARBA00022737"/>
    </source>
</evidence>
<dbReference type="InterPro" id="IPR032859">
    <property type="entry name" value="KH_dom-like"/>
</dbReference>
<dbReference type="PIRSF" id="PIRSF006485">
    <property type="entry name" value="GTP-binding_EngA"/>
    <property type="match status" value="1"/>
</dbReference>
<dbReference type="NCBIfam" id="TIGR00231">
    <property type="entry name" value="small_GTP"/>
    <property type="match status" value="2"/>
</dbReference>
<dbReference type="InterPro" id="IPR016484">
    <property type="entry name" value="GTPase_Der"/>
</dbReference>
<dbReference type="GO" id="GO:0042254">
    <property type="term" value="P:ribosome biogenesis"/>
    <property type="evidence" value="ECO:0007669"/>
    <property type="project" value="UniProtKB-KW"/>
</dbReference>
<dbReference type="CDD" id="cd01895">
    <property type="entry name" value="EngA2"/>
    <property type="match status" value="1"/>
</dbReference>
<dbReference type="FunFam" id="3.30.300.20:FF:000004">
    <property type="entry name" value="GTPase Der"/>
    <property type="match status" value="1"/>
</dbReference>
<comment type="similarity">
    <text evidence="1 9 10 11">Belongs to the TRAFAC class TrmE-Era-EngA-EngB-Septin-like GTPase superfamily. EngA (Der) GTPase family.</text>
</comment>
<evidence type="ECO:0000256" key="9">
    <source>
        <dbReference type="HAMAP-Rule" id="MF_00195"/>
    </source>
</evidence>
<dbReference type="InterPro" id="IPR005225">
    <property type="entry name" value="Small_GTP-bd"/>
</dbReference>
<evidence type="ECO:0000256" key="6">
    <source>
        <dbReference type="ARBA" id="ARBA00023134"/>
    </source>
</evidence>
<feature type="binding site" evidence="9">
    <location>
        <begin position="237"/>
        <end position="241"/>
    </location>
    <ligand>
        <name>GTP</name>
        <dbReference type="ChEBI" id="CHEBI:37565"/>
        <label>2</label>
    </ligand>
</feature>
<reference evidence="14" key="1">
    <citation type="submission" date="2016-02" db="EMBL/GenBank/DDBJ databases">
        <authorList>
            <person name="Mitreva M."/>
            <person name="Pepin K.H."/>
            <person name="Mihindukulasuriya K.A."/>
            <person name="Fulton R."/>
            <person name="Fronick C."/>
            <person name="O'Laughlin M."/>
            <person name="Miner T."/>
            <person name="Herter B."/>
            <person name="Rosa B.A."/>
            <person name="Cordes M."/>
            <person name="Tomlinson C."/>
            <person name="Wollam A."/>
            <person name="Palsikar V.B."/>
            <person name="Mardis E.R."/>
            <person name="Wilson R.K."/>
        </authorList>
    </citation>
    <scope>NUCLEOTIDE SEQUENCE [LARGE SCALE GENOMIC DNA]</scope>
    <source>
        <strain evidence="14">DSM 22607</strain>
    </source>
</reference>
<dbReference type="PATRIC" id="fig|626937.4.peg.2348"/>
<dbReference type="InterPro" id="IPR006073">
    <property type="entry name" value="GTP-bd"/>
</dbReference>
<dbReference type="Pfam" id="PF14714">
    <property type="entry name" value="KH_dom-like"/>
    <property type="match status" value="1"/>
</dbReference>
<comment type="caution">
    <text evidence="13">The sequence shown here is derived from an EMBL/GenBank/DDBJ whole genome shotgun (WGS) entry which is preliminary data.</text>
</comment>
<proteinExistence type="inferred from homology"/>
<dbReference type="Proteomes" id="UP000070366">
    <property type="component" value="Unassembled WGS sequence"/>
</dbReference>
<evidence type="ECO:0000256" key="7">
    <source>
        <dbReference type="ARBA" id="ARBA00032345"/>
    </source>
</evidence>
<dbReference type="SUPFAM" id="SSF52540">
    <property type="entry name" value="P-loop containing nucleoside triphosphate hydrolases"/>
    <property type="match status" value="2"/>
</dbReference>
<dbReference type="STRING" id="626937.HMPREF3293_02391"/>
<keyword evidence="14" id="KW-1185">Reference proteome</keyword>
<gene>
    <name evidence="9" type="primary">der</name>
    <name evidence="13" type="ORF">HMPREF3293_02391</name>
</gene>
<dbReference type="PANTHER" id="PTHR43834:SF6">
    <property type="entry name" value="GTPASE DER"/>
    <property type="match status" value="1"/>
</dbReference>
<feature type="binding site" evidence="9">
    <location>
        <begin position="190"/>
        <end position="197"/>
    </location>
    <ligand>
        <name>GTP</name>
        <dbReference type="ChEBI" id="CHEBI:37565"/>
        <label>2</label>
    </ligand>
</feature>
<feature type="binding site" evidence="9">
    <location>
        <begin position="127"/>
        <end position="130"/>
    </location>
    <ligand>
        <name>GTP</name>
        <dbReference type="ChEBI" id="CHEBI:37565"/>
        <label>1</label>
    </ligand>
</feature>
<evidence type="ECO:0000256" key="2">
    <source>
        <dbReference type="ARBA" id="ARBA00020953"/>
    </source>
</evidence>
<dbReference type="FunFam" id="3.40.50.300:FF:000040">
    <property type="entry name" value="GTPase Der"/>
    <property type="match status" value="1"/>
</dbReference>
<evidence type="ECO:0000256" key="3">
    <source>
        <dbReference type="ARBA" id="ARBA00022517"/>
    </source>
</evidence>
<dbReference type="Gene3D" id="3.40.50.300">
    <property type="entry name" value="P-loop containing nucleotide triphosphate hydrolases"/>
    <property type="match status" value="2"/>
</dbReference>
<dbReference type="InterPro" id="IPR031166">
    <property type="entry name" value="G_ENGA"/>
</dbReference>
<dbReference type="InterPro" id="IPR027417">
    <property type="entry name" value="P-loop_NTPase"/>
</dbReference>
<dbReference type="GO" id="GO:0005525">
    <property type="term" value="F:GTP binding"/>
    <property type="evidence" value="ECO:0007669"/>
    <property type="project" value="UniProtKB-UniRule"/>
</dbReference>
<dbReference type="AlphaFoldDB" id="A0A136Q373"/>
<comment type="function">
    <text evidence="8 9 11">GTPase that plays an essential role in the late steps of ribosome biogenesis.</text>
</comment>
<name>A0A136Q373_9FIRM</name>
<keyword evidence="3 9" id="KW-0690">Ribosome biogenesis</keyword>
<feature type="binding site" evidence="9">
    <location>
        <begin position="64"/>
        <end position="68"/>
    </location>
    <ligand>
        <name>GTP</name>
        <dbReference type="ChEBI" id="CHEBI:37565"/>
        <label>1</label>
    </ligand>
</feature>
<keyword evidence="5 9" id="KW-0547">Nucleotide-binding</keyword>
<dbReference type="HAMAP" id="MF_00195">
    <property type="entry name" value="GTPase_Der"/>
    <property type="match status" value="1"/>
</dbReference>
<evidence type="ECO:0000256" key="10">
    <source>
        <dbReference type="PROSITE-ProRule" id="PRU01049"/>
    </source>
</evidence>
<evidence type="ECO:0000259" key="12">
    <source>
        <dbReference type="PROSITE" id="PS51712"/>
    </source>
</evidence>
<dbReference type="PANTHER" id="PTHR43834">
    <property type="entry name" value="GTPASE DER"/>
    <property type="match status" value="1"/>
</dbReference>
<dbReference type="CDD" id="cd01894">
    <property type="entry name" value="EngA1"/>
    <property type="match status" value="1"/>
</dbReference>